<sequence>MSIWGVGAHLFFLLAPSSSHSLIRSKYVITFCIFPLPVNKSHQTACRFLPYSFSAVSLPLHPSTLSRISTRLILIWVYLVTRLEKENPQIKRESKP</sequence>
<comment type="caution">
    <text evidence="2">The sequence shown here is derived from an EMBL/GenBank/DDBJ whole genome shotgun (WGS) entry which is preliminary data.</text>
</comment>
<evidence type="ECO:0000313" key="3">
    <source>
        <dbReference type="Proteomes" id="UP000624404"/>
    </source>
</evidence>
<dbReference type="EMBL" id="CAJHIA010000017">
    <property type="protein sequence ID" value="CAD6446192.1"/>
    <property type="molecule type" value="Genomic_DNA"/>
</dbReference>
<organism evidence="2 3">
    <name type="scientific">Sclerotinia trifoliorum</name>
    <dbReference type="NCBI Taxonomy" id="28548"/>
    <lineage>
        <taxon>Eukaryota</taxon>
        <taxon>Fungi</taxon>
        <taxon>Dikarya</taxon>
        <taxon>Ascomycota</taxon>
        <taxon>Pezizomycotina</taxon>
        <taxon>Leotiomycetes</taxon>
        <taxon>Helotiales</taxon>
        <taxon>Sclerotiniaceae</taxon>
        <taxon>Sclerotinia</taxon>
    </lineage>
</organism>
<evidence type="ECO:0000313" key="2">
    <source>
        <dbReference type="EMBL" id="CAD6446192.1"/>
    </source>
</evidence>
<dbReference type="AlphaFoldDB" id="A0A8H2ZP07"/>
<accession>A0A8H2ZP07</accession>
<protein>
    <submittedName>
        <fullName evidence="2">978b389d-83dd-447a-90a9-5985e69d97bc</fullName>
    </submittedName>
</protein>
<gene>
    <name evidence="2" type="ORF">SCLTRI_LOCUS5903</name>
</gene>
<reference evidence="2" key="1">
    <citation type="submission" date="2020-10" db="EMBL/GenBank/DDBJ databases">
        <authorList>
            <person name="Kusch S."/>
        </authorList>
    </citation>
    <scope>NUCLEOTIDE SEQUENCE</scope>
    <source>
        <strain evidence="2">SwB9</strain>
    </source>
</reference>
<keyword evidence="1" id="KW-0732">Signal</keyword>
<name>A0A8H2ZP07_9HELO</name>
<feature type="chain" id="PRO_5034655218" evidence="1">
    <location>
        <begin position="20"/>
        <end position="96"/>
    </location>
</feature>
<evidence type="ECO:0000256" key="1">
    <source>
        <dbReference type="SAM" id="SignalP"/>
    </source>
</evidence>
<feature type="signal peptide" evidence="1">
    <location>
        <begin position="1"/>
        <end position="19"/>
    </location>
</feature>
<proteinExistence type="predicted"/>
<keyword evidence="3" id="KW-1185">Reference proteome</keyword>
<dbReference type="Proteomes" id="UP000624404">
    <property type="component" value="Unassembled WGS sequence"/>
</dbReference>